<evidence type="ECO:0000256" key="7">
    <source>
        <dbReference type="ARBA" id="ARBA00022630"/>
    </source>
</evidence>
<dbReference type="EC" id="2.7.7.2" evidence="5"/>
<comment type="pathway">
    <text evidence="2">Cofactor biosynthesis; FMN biosynthesis; FMN from riboflavin (ATP route): step 1/1.</text>
</comment>
<dbReference type="GO" id="GO:0003919">
    <property type="term" value="F:FMN adenylyltransferase activity"/>
    <property type="evidence" value="ECO:0007669"/>
    <property type="project" value="UniProtKB-EC"/>
</dbReference>
<proteinExistence type="inferred from homology"/>
<dbReference type="CDD" id="cd02064">
    <property type="entry name" value="FAD_synthetase_N"/>
    <property type="match status" value="1"/>
</dbReference>
<dbReference type="GO" id="GO:0008531">
    <property type="term" value="F:riboflavin kinase activity"/>
    <property type="evidence" value="ECO:0007669"/>
    <property type="project" value="UniProtKB-EC"/>
</dbReference>
<dbReference type="PANTHER" id="PTHR22749:SF6">
    <property type="entry name" value="RIBOFLAVIN KINASE"/>
    <property type="match status" value="1"/>
</dbReference>
<evidence type="ECO:0000256" key="6">
    <source>
        <dbReference type="ARBA" id="ARBA00018483"/>
    </source>
</evidence>
<accession>A0A6J7SBV0</accession>
<evidence type="ECO:0000256" key="11">
    <source>
        <dbReference type="ARBA" id="ARBA00022741"/>
    </source>
</evidence>
<dbReference type="InterPro" id="IPR015865">
    <property type="entry name" value="Riboflavin_kinase_bac/euk"/>
</dbReference>
<dbReference type="EMBL" id="CAFBQA010000038">
    <property type="protein sequence ID" value="CAB5038506.1"/>
    <property type="molecule type" value="Genomic_DNA"/>
</dbReference>
<keyword evidence="11" id="KW-0547">Nucleotide-binding</keyword>
<evidence type="ECO:0000256" key="15">
    <source>
        <dbReference type="ARBA" id="ARBA00023268"/>
    </source>
</evidence>
<dbReference type="NCBIfam" id="TIGR00083">
    <property type="entry name" value="ribF"/>
    <property type="match status" value="1"/>
</dbReference>
<dbReference type="InterPro" id="IPR023468">
    <property type="entry name" value="Riboflavin_kinase"/>
</dbReference>
<protein>
    <recommendedName>
        <fullName evidence="6">Bifunctional riboflavin kinase/FMN adenylyltransferase</fullName>
        <ecNumber evidence="4">2.7.1.26</ecNumber>
        <ecNumber evidence="5">2.7.7.2</ecNumber>
    </recommendedName>
</protein>
<evidence type="ECO:0000313" key="17">
    <source>
        <dbReference type="EMBL" id="CAB5038506.1"/>
    </source>
</evidence>
<dbReference type="GO" id="GO:0006747">
    <property type="term" value="P:FAD biosynthetic process"/>
    <property type="evidence" value="ECO:0007669"/>
    <property type="project" value="UniProtKB-UniPathway"/>
</dbReference>
<dbReference type="InterPro" id="IPR023465">
    <property type="entry name" value="Riboflavin_kinase_dom_sf"/>
</dbReference>
<keyword evidence="12" id="KW-0418">Kinase</keyword>
<dbReference type="GO" id="GO:0009398">
    <property type="term" value="P:FMN biosynthetic process"/>
    <property type="evidence" value="ECO:0007669"/>
    <property type="project" value="UniProtKB-UniPathway"/>
</dbReference>
<keyword evidence="13" id="KW-0274">FAD</keyword>
<evidence type="ECO:0000256" key="9">
    <source>
        <dbReference type="ARBA" id="ARBA00022679"/>
    </source>
</evidence>
<evidence type="ECO:0000259" key="16">
    <source>
        <dbReference type="SMART" id="SM00904"/>
    </source>
</evidence>
<dbReference type="SUPFAM" id="SSF52374">
    <property type="entry name" value="Nucleotidylyl transferase"/>
    <property type="match status" value="1"/>
</dbReference>
<keyword evidence="14" id="KW-0067">ATP-binding</keyword>
<dbReference type="InterPro" id="IPR002606">
    <property type="entry name" value="Riboflavin_kinase_bac"/>
</dbReference>
<evidence type="ECO:0000256" key="14">
    <source>
        <dbReference type="ARBA" id="ARBA00022840"/>
    </source>
</evidence>
<dbReference type="EC" id="2.7.1.26" evidence="4"/>
<keyword evidence="9" id="KW-0808">Transferase</keyword>
<keyword evidence="8" id="KW-0288">FMN</keyword>
<dbReference type="SUPFAM" id="SSF82114">
    <property type="entry name" value="Riboflavin kinase-like"/>
    <property type="match status" value="1"/>
</dbReference>
<evidence type="ECO:0000256" key="1">
    <source>
        <dbReference type="ARBA" id="ARBA00004726"/>
    </source>
</evidence>
<organism evidence="17">
    <name type="scientific">freshwater metagenome</name>
    <dbReference type="NCBI Taxonomy" id="449393"/>
    <lineage>
        <taxon>unclassified sequences</taxon>
        <taxon>metagenomes</taxon>
        <taxon>ecological metagenomes</taxon>
    </lineage>
</organism>
<evidence type="ECO:0000256" key="10">
    <source>
        <dbReference type="ARBA" id="ARBA00022695"/>
    </source>
</evidence>
<evidence type="ECO:0000256" key="12">
    <source>
        <dbReference type="ARBA" id="ARBA00022777"/>
    </source>
</evidence>
<evidence type="ECO:0000256" key="2">
    <source>
        <dbReference type="ARBA" id="ARBA00005201"/>
    </source>
</evidence>
<keyword evidence="7" id="KW-0285">Flavoprotein</keyword>
<feature type="domain" description="Riboflavin kinase" evidence="16">
    <location>
        <begin position="182"/>
        <end position="307"/>
    </location>
</feature>
<comment type="pathway">
    <text evidence="1">Cofactor biosynthesis; FAD biosynthesis; FAD from FMN: step 1/1.</text>
</comment>
<reference evidence="17" key="1">
    <citation type="submission" date="2020-05" db="EMBL/GenBank/DDBJ databases">
        <authorList>
            <person name="Chiriac C."/>
            <person name="Salcher M."/>
            <person name="Ghai R."/>
            <person name="Kavagutti S V."/>
        </authorList>
    </citation>
    <scope>NUCLEOTIDE SEQUENCE</scope>
</reference>
<evidence type="ECO:0000256" key="8">
    <source>
        <dbReference type="ARBA" id="ARBA00022643"/>
    </source>
</evidence>
<comment type="similarity">
    <text evidence="3">Belongs to the RibF family.</text>
</comment>
<dbReference type="InterPro" id="IPR015864">
    <property type="entry name" value="FAD_synthase"/>
</dbReference>
<dbReference type="AlphaFoldDB" id="A0A6J7SBV0"/>
<dbReference type="SMART" id="SM00904">
    <property type="entry name" value="Flavokinase"/>
    <property type="match status" value="1"/>
</dbReference>
<keyword evidence="10" id="KW-0548">Nucleotidyltransferase</keyword>
<dbReference type="GO" id="GO:0009231">
    <property type="term" value="P:riboflavin biosynthetic process"/>
    <property type="evidence" value="ECO:0007669"/>
    <property type="project" value="InterPro"/>
</dbReference>
<dbReference type="GO" id="GO:0005524">
    <property type="term" value="F:ATP binding"/>
    <property type="evidence" value="ECO:0007669"/>
    <property type="project" value="UniProtKB-KW"/>
</dbReference>
<dbReference type="Gene3D" id="2.40.30.30">
    <property type="entry name" value="Riboflavin kinase-like"/>
    <property type="match status" value="1"/>
</dbReference>
<dbReference type="UniPathway" id="UPA00276">
    <property type="reaction ID" value="UER00406"/>
</dbReference>
<dbReference type="NCBIfam" id="NF004160">
    <property type="entry name" value="PRK05627.1-3"/>
    <property type="match status" value="1"/>
</dbReference>
<evidence type="ECO:0000256" key="13">
    <source>
        <dbReference type="ARBA" id="ARBA00022827"/>
    </source>
</evidence>
<evidence type="ECO:0000256" key="5">
    <source>
        <dbReference type="ARBA" id="ARBA00012393"/>
    </source>
</evidence>
<keyword evidence="15" id="KW-0511">Multifunctional enzyme</keyword>
<dbReference type="UniPathway" id="UPA00277">
    <property type="reaction ID" value="UER00407"/>
</dbReference>
<sequence>MTADPQVFGSRTSASCVLAIGIFDGVHIGHRVIIENAVAQAKALGIDAVALTFDPHPAAVLVPGREPDQLTTLEHRARLLESLGVSALVAWPFDLEFAALSPSNFESDILRDYFNAESIWVGENFTYGFKAAGTPVTLRNSAFLTGVEINTQELYSTGSQIASSTVIRLDIESGDVYRAWQLLQRPHVVEGVVVHGDARGRELGYPTANFAFSYQPSIPADGVYAGWLHADGETWPAAISIGTNPTFNGVDRRVEAYALGRTDLELYDKPAAISFGWRLRETLKFDGIDPLIIQMEADCEKAAELTRSFTPTFYSVKV</sequence>
<dbReference type="Pfam" id="PF01687">
    <property type="entry name" value="Flavokinase"/>
    <property type="match status" value="1"/>
</dbReference>
<dbReference type="PANTHER" id="PTHR22749">
    <property type="entry name" value="RIBOFLAVIN KINASE/FMN ADENYLYLTRANSFERASE"/>
    <property type="match status" value="1"/>
</dbReference>
<dbReference type="PIRSF" id="PIRSF004491">
    <property type="entry name" value="FAD_Synth"/>
    <property type="match status" value="1"/>
</dbReference>
<dbReference type="Gene3D" id="3.40.50.620">
    <property type="entry name" value="HUPs"/>
    <property type="match status" value="1"/>
</dbReference>
<name>A0A6J7SBV0_9ZZZZ</name>
<gene>
    <name evidence="17" type="ORF">UFOPK4234_00816</name>
</gene>
<dbReference type="InterPro" id="IPR014729">
    <property type="entry name" value="Rossmann-like_a/b/a_fold"/>
</dbReference>
<evidence type="ECO:0000256" key="4">
    <source>
        <dbReference type="ARBA" id="ARBA00012105"/>
    </source>
</evidence>
<dbReference type="Pfam" id="PF06574">
    <property type="entry name" value="FAD_syn"/>
    <property type="match status" value="1"/>
</dbReference>
<evidence type="ECO:0000256" key="3">
    <source>
        <dbReference type="ARBA" id="ARBA00010214"/>
    </source>
</evidence>
<dbReference type="FunFam" id="2.40.30.30:FF:000003">
    <property type="entry name" value="Riboflavin biosynthesis protein"/>
    <property type="match status" value="1"/>
</dbReference>